<feature type="compositionally biased region" description="Basic and acidic residues" evidence="1">
    <location>
        <begin position="421"/>
        <end position="436"/>
    </location>
</feature>
<proteinExistence type="predicted"/>
<feature type="compositionally biased region" description="Basic and acidic residues" evidence="1">
    <location>
        <begin position="476"/>
        <end position="496"/>
    </location>
</feature>
<gene>
    <name evidence="2" type="ORF">SUNI508_00850</name>
</gene>
<reference evidence="2 3" key="1">
    <citation type="journal article" date="2024" name="J. Plant Pathol.">
        <title>Sequence and assembly of the genome of Seiridium unicorne, isolate CBS 538.82, causal agent of cypress canker disease.</title>
        <authorList>
            <person name="Scali E."/>
            <person name="Rocca G.D."/>
            <person name="Danti R."/>
            <person name="Garbelotto M."/>
            <person name="Barberini S."/>
            <person name="Baroncelli R."/>
            <person name="Emiliani G."/>
        </authorList>
    </citation>
    <scope>NUCLEOTIDE SEQUENCE [LARGE SCALE GENOMIC DNA]</scope>
    <source>
        <strain evidence="2 3">BM-138-508</strain>
    </source>
</reference>
<dbReference type="Proteomes" id="UP001408356">
    <property type="component" value="Unassembled WGS sequence"/>
</dbReference>
<keyword evidence="3" id="KW-1185">Reference proteome</keyword>
<protein>
    <submittedName>
        <fullName evidence="2">Uncharacterized protein</fullName>
    </submittedName>
</protein>
<sequence>MAPKGPKVATNAKHECKASGCRLNRGWKRNLKGEKEYSVYCNDHTCGAREPHVDTTFCPYRKEKYNLFCPLHQKCGARDCLQHGEYPKDQQHLPWLCSDHKCAEKTCRARKISSSYYCGEHQYLELPPGCIVSNCHKSAMGHSYYCKSHGCAVANCDKSGGRSRRCAEHMDCLKPDCKHFATEGHSFCVHHWYCHRSDCCDIAEDSSEYCLEHMCGLRNCVHARTSRSEFCEDHTCEEPNCPQARSDTAKAGIKFCYTHQCQKNGCVQRAQVTNGYCQAHACTKASCLNKRASSQSAFCQEHECKEEGCHVDATTRGGYCELNRHGCNKRECLRHSAYPNMTHPLCIDHLIEAEREAAAAAAAAAALTEIGSGYDDEVSRLQAEVQKLQLEREYTARRDAERRMHDEQRAKEHRAEEYIRAERARREQENRERWEQFQRAQYQGRRTPPYPDREYTTDESSDDSRHASYPQVPRAPRKDSYYSRARPTDPRREPNRKPTGYRSSQERYYY</sequence>
<dbReference type="EMBL" id="JARVKF010000223">
    <property type="protein sequence ID" value="KAK9420759.1"/>
    <property type="molecule type" value="Genomic_DNA"/>
</dbReference>
<evidence type="ECO:0000256" key="1">
    <source>
        <dbReference type="SAM" id="MobiDB-lite"/>
    </source>
</evidence>
<evidence type="ECO:0000313" key="3">
    <source>
        <dbReference type="Proteomes" id="UP001408356"/>
    </source>
</evidence>
<feature type="compositionally biased region" description="Basic and acidic residues" evidence="1">
    <location>
        <begin position="451"/>
        <end position="466"/>
    </location>
</feature>
<dbReference type="CDD" id="cd22265">
    <property type="entry name" value="UDM1_RNF168"/>
    <property type="match status" value="1"/>
</dbReference>
<comment type="caution">
    <text evidence="2">The sequence shown here is derived from an EMBL/GenBank/DDBJ whole genome shotgun (WGS) entry which is preliminary data.</text>
</comment>
<accession>A0ABR2V1R7</accession>
<organism evidence="2 3">
    <name type="scientific">Seiridium unicorne</name>
    <dbReference type="NCBI Taxonomy" id="138068"/>
    <lineage>
        <taxon>Eukaryota</taxon>
        <taxon>Fungi</taxon>
        <taxon>Dikarya</taxon>
        <taxon>Ascomycota</taxon>
        <taxon>Pezizomycotina</taxon>
        <taxon>Sordariomycetes</taxon>
        <taxon>Xylariomycetidae</taxon>
        <taxon>Amphisphaeriales</taxon>
        <taxon>Sporocadaceae</taxon>
        <taxon>Seiridium</taxon>
    </lineage>
</organism>
<evidence type="ECO:0000313" key="2">
    <source>
        <dbReference type="EMBL" id="KAK9420759.1"/>
    </source>
</evidence>
<feature type="region of interest" description="Disordered" evidence="1">
    <location>
        <begin position="421"/>
        <end position="510"/>
    </location>
</feature>
<name>A0ABR2V1R7_9PEZI</name>